<comment type="similarity">
    <text evidence="1">Belongs to the tubulin family.</text>
</comment>
<dbReference type="GO" id="GO:0005874">
    <property type="term" value="C:microtubule"/>
    <property type="evidence" value="ECO:0007669"/>
    <property type="project" value="UniProtKB-KW"/>
</dbReference>
<evidence type="ECO:0000313" key="7">
    <source>
        <dbReference type="EMBL" id="KAK7202183.1"/>
    </source>
</evidence>
<name>A0AAW0F7G6_9TRYP</name>
<dbReference type="PANTHER" id="PTHR11588">
    <property type="entry name" value="TUBULIN"/>
    <property type="match status" value="1"/>
</dbReference>
<dbReference type="InterPro" id="IPR003008">
    <property type="entry name" value="Tubulin_FtsZ_GTPase"/>
</dbReference>
<dbReference type="Proteomes" id="UP001430356">
    <property type="component" value="Unassembled WGS sequence"/>
</dbReference>
<keyword evidence="4" id="KW-0342">GTP-binding</keyword>
<feature type="compositionally biased region" description="Gly residues" evidence="5">
    <location>
        <begin position="386"/>
        <end position="401"/>
    </location>
</feature>
<dbReference type="EMBL" id="JAECZO010000026">
    <property type="protein sequence ID" value="KAK7202183.1"/>
    <property type="molecule type" value="Genomic_DNA"/>
</dbReference>
<organism evidence="7 8">
    <name type="scientific">Novymonas esmeraldas</name>
    <dbReference type="NCBI Taxonomy" id="1808958"/>
    <lineage>
        <taxon>Eukaryota</taxon>
        <taxon>Discoba</taxon>
        <taxon>Euglenozoa</taxon>
        <taxon>Kinetoplastea</taxon>
        <taxon>Metakinetoplastina</taxon>
        <taxon>Trypanosomatida</taxon>
        <taxon>Trypanosomatidae</taxon>
        <taxon>Novymonas</taxon>
    </lineage>
</organism>
<comment type="caution">
    <text evidence="7">The sequence shown here is derived from an EMBL/GenBank/DDBJ whole genome shotgun (WGS) entry which is preliminary data.</text>
</comment>
<keyword evidence="8" id="KW-1185">Reference proteome</keyword>
<dbReference type="Gene3D" id="3.40.50.1440">
    <property type="entry name" value="Tubulin/FtsZ, GTPase domain"/>
    <property type="match status" value="1"/>
</dbReference>
<evidence type="ECO:0000256" key="4">
    <source>
        <dbReference type="ARBA" id="ARBA00023134"/>
    </source>
</evidence>
<dbReference type="InterPro" id="IPR000217">
    <property type="entry name" value="Tubulin"/>
</dbReference>
<reference evidence="7 8" key="1">
    <citation type="journal article" date="2021" name="MBio">
        <title>A New Model Trypanosomatid, Novymonas esmeraldas: Genomic Perception of Its 'Candidatus Pandoraea novymonadis' Endosymbiont.</title>
        <authorList>
            <person name="Zakharova A."/>
            <person name="Saura A."/>
            <person name="Butenko A."/>
            <person name="Podesvova L."/>
            <person name="Warmusova S."/>
            <person name="Kostygov A.Y."/>
            <person name="Nenarokova A."/>
            <person name="Lukes J."/>
            <person name="Opperdoes F.R."/>
            <person name="Yurchenko V."/>
        </authorList>
    </citation>
    <scope>NUCLEOTIDE SEQUENCE [LARGE SCALE GENOMIC DNA]</scope>
    <source>
        <strain evidence="7 8">E262AT.01</strain>
    </source>
</reference>
<dbReference type="PRINTS" id="PR01520">
    <property type="entry name" value="ZETATUBULIN"/>
</dbReference>
<dbReference type="SUPFAM" id="SSF52490">
    <property type="entry name" value="Tubulin nucleotide-binding domain-like"/>
    <property type="match status" value="1"/>
</dbReference>
<evidence type="ECO:0000259" key="6">
    <source>
        <dbReference type="SMART" id="SM00864"/>
    </source>
</evidence>
<feature type="compositionally biased region" description="Acidic residues" evidence="5">
    <location>
        <begin position="473"/>
        <end position="484"/>
    </location>
</feature>
<feature type="region of interest" description="Disordered" evidence="5">
    <location>
        <begin position="449"/>
        <end position="484"/>
    </location>
</feature>
<dbReference type="InterPro" id="IPR036525">
    <property type="entry name" value="Tubulin/FtsZ_GTPase_sf"/>
</dbReference>
<feature type="domain" description="Tubulin/FtsZ GTPase" evidence="6">
    <location>
        <begin position="42"/>
        <end position="308"/>
    </location>
</feature>
<evidence type="ECO:0000256" key="5">
    <source>
        <dbReference type="SAM" id="MobiDB-lite"/>
    </source>
</evidence>
<proteinExistence type="inferred from homology"/>
<evidence type="ECO:0000256" key="2">
    <source>
        <dbReference type="ARBA" id="ARBA00022701"/>
    </source>
</evidence>
<evidence type="ECO:0000256" key="3">
    <source>
        <dbReference type="ARBA" id="ARBA00022741"/>
    </source>
</evidence>
<evidence type="ECO:0000256" key="1">
    <source>
        <dbReference type="ARBA" id="ARBA00009636"/>
    </source>
</evidence>
<gene>
    <name evidence="7" type="ORF">NESM_000288100</name>
</gene>
<evidence type="ECO:0000313" key="8">
    <source>
        <dbReference type="Proteomes" id="UP001430356"/>
    </source>
</evidence>
<dbReference type="GO" id="GO:0005525">
    <property type="term" value="F:GTP binding"/>
    <property type="evidence" value="ECO:0007669"/>
    <property type="project" value="UniProtKB-KW"/>
</dbReference>
<dbReference type="GO" id="GO:0007017">
    <property type="term" value="P:microtubule-based process"/>
    <property type="evidence" value="ECO:0007669"/>
    <property type="project" value="InterPro"/>
</dbReference>
<accession>A0AAW0F7G6</accession>
<dbReference type="Pfam" id="PF00091">
    <property type="entry name" value="Tubulin"/>
    <property type="match status" value="1"/>
</dbReference>
<keyword evidence="3" id="KW-0547">Nucleotide-binding</keyword>
<dbReference type="SMART" id="SM00864">
    <property type="entry name" value="Tubulin"/>
    <property type="match status" value="1"/>
</dbReference>
<sequence>MAVVVVLVGQCGNQLGDELFTQLRLCAAANSPAAAGADASVATPFFTRDGKARCVLVDTEPKVVRGVQQRHSDFIRPENVIHGQSGRGNNWGLGYYGMRTEHSRRTERNAAVQRAFRNMGRDQREEDDNVLGKALQAIYRETRRTSDLESGEGFEALLVLHSLVGGTGSGLASRLTERLRLYFTAPPPGEQVDEVYESKMMRLDGIDGGLYGAQRRAQHLVNVTVAPQALGEVATQGLNTALTLQVLQRHADAILLLRNDDAMAPGEATASGVSGGASLVSRCTTFKEANEILVALLLPLLRYGRYSGCVTRLLRQCIPPTYQRTTGGNKILTLLAAPQRSYATLRQSVHRAMFFIVHGGRTFMPGYVPTVPVDEMLSRTALRLAQGGGGGGGSSRAGVRGGGDRREAQLRLSHHQQSPSGRRQGVPAPRGGGISAGAAAAAAAAAASAGRRQPAAPLSTSSLRPRLGTSFDGAEDEEGGGGDELAELDKRVYLECGTRMPAALYQHYLQLRRAPVTKLAEALDGVLVLNQALELNRRLLFPLLRSAALKVSTGAFMSSYEDVGVKAERVQRAYREVAEVLANAEEL</sequence>
<protein>
    <submittedName>
        <fullName evidence="7">Zeta tubulin</fullName>
    </submittedName>
</protein>
<dbReference type="AlphaFoldDB" id="A0AAW0F7G6"/>
<feature type="region of interest" description="Disordered" evidence="5">
    <location>
        <begin position="384"/>
        <end position="434"/>
    </location>
</feature>
<keyword evidence="2" id="KW-0493">Microtubule</keyword>
<dbReference type="InterPro" id="IPR004058">
    <property type="entry name" value="Zeta_tubulin"/>
</dbReference>